<keyword evidence="8 10" id="KW-0472">Membrane</keyword>
<comment type="similarity">
    <text evidence="2">Belongs to the complex I subunit 4L family.</text>
</comment>
<protein>
    <recommendedName>
        <fullName evidence="3">NADH-ubiquinone oxidoreductase chain 4L</fullName>
    </recommendedName>
    <alternativeName>
        <fullName evidence="9">NADH dehydrogenase subunit 4L</fullName>
    </alternativeName>
</protein>
<evidence type="ECO:0000256" key="4">
    <source>
        <dbReference type="ARBA" id="ARBA00022692"/>
    </source>
</evidence>
<feature type="transmembrane region" description="Helical" evidence="10">
    <location>
        <begin position="6"/>
        <end position="22"/>
    </location>
</feature>
<keyword evidence="6 10" id="KW-1133">Transmembrane helix</keyword>
<reference evidence="11" key="1">
    <citation type="journal article" date="2017" name="Zool. J. Linn. Soc.">
        <title>Molecular phylogeny, frequent parallel evolution and new system of Japanese clausiliid land snails (Gastropoda: Stylommatophora).</title>
        <authorList>
            <person name="Motochin R."/>
            <person name="Wang M."/>
            <person name="Ueshima R."/>
        </authorList>
    </citation>
    <scope>NUCLEOTIDE SEQUENCE</scope>
    <source>
        <strain evidence="11">T544</strain>
        <tissue evidence="11">Muscle</tissue>
    </source>
</reference>
<dbReference type="Pfam" id="PF00420">
    <property type="entry name" value="Oxidored_q2"/>
    <property type="match status" value="1"/>
</dbReference>
<evidence type="ECO:0000256" key="3">
    <source>
        <dbReference type="ARBA" id="ARBA00016612"/>
    </source>
</evidence>
<evidence type="ECO:0000256" key="9">
    <source>
        <dbReference type="ARBA" id="ARBA00031586"/>
    </source>
</evidence>
<evidence type="ECO:0000313" key="11">
    <source>
        <dbReference type="EMBL" id="BBA10814.1"/>
    </source>
</evidence>
<dbReference type="GO" id="GO:0016020">
    <property type="term" value="C:membrane"/>
    <property type="evidence" value="ECO:0007669"/>
    <property type="project" value="UniProtKB-SubCell"/>
</dbReference>
<sequence length="95" mass="10797">MLNYMYSTFMLLLLLFLYLFSVQKHFLSILIILEAMVLLLLIFSLGFTSLLMNSMGIYLWLLTLSVCEAAMGLTLLVSVMKLNGSDMIFSSSSMY</sequence>
<dbReference type="EMBL" id="LC172146">
    <property type="protein sequence ID" value="BBA10814.1"/>
    <property type="molecule type" value="Genomic_DNA"/>
</dbReference>
<feature type="transmembrane region" description="Helical" evidence="10">
    <location>
        <begin position="57"/>
        <end position="79"/>
    </location>
</feature>
<organism evidence="11">
    <name type="scientific">Thaumatoptyx cf. aptyx RM-2016</name>
    <dbReference type="NCBI Taxonomy" id="1885851"/>
    <lineage>
        <taxon>Eukaryota</taxon>
        <taxon>Metazoa</taxon>
        <taxon>Spiralia</taxon>
        <taxon>Lophotrochozoa</taxon>
        <taxon>Mollusca</taxon>
        <taxon>Gastropoda</taxon>
        <taxon>Heterobranchia</taxon>
        <taxon>Euthyneura</taxon>
        <taxon>Panpulmonata</taxon>
        <taxon>Eupulmonata</taxon>
        <taxon>Stylommatophora</taxon>
        <taxon>Helicina</taxon>
        <taxon>Clausilioidea</taxon>
        <taxon>Clausiliidae</taxon>
        <taxon>Phaedusinae</taxon>
        <taxon>Thaumatoptyx</taxon>
    </lineage>
</organism>
<dbReference type="Gene3D" id="1.10.287.3510">
    <property type="match status" value="1"/>
</dbReference>
<accession>A0A224A2C3</accession>
<dbReference type="AlphaFoldDB" id="A0A224A2C3"/>
<evidence type="ECO:0000256" key="6">
    <source>
        <dbReference type="ARBA" id="ARBA00022989"/>
    </source>
</evidence>
<dbReference type="InterPro" id="IPR039428">
    <property type="entry name" value="NUOK/Mnh_C1-like"/>
</dbReference>
<comment type="subcellular location">
    <subcellularLocation>
        <location evidence="1">Membrane</location>
        <topology evidence="1">Multi-pass membrane protein</topology>
    </subcellularLocation>
</comment>
<keyword evidence="7" id="KW-0520">NAD</keyword>
<evidence type="ECO:0000256" key="7">
    <source>
        <dbReference type="ARBA" id="ARBA00023027"/>
    </source>
</evidence>
<gene>
    <name evidence="11" type="primary">ND4L</name>
</gene>
<name>A0A224A2C3_9EUPU</name>
<evidence type="ECO:0000256" key="2">
    <source>
        <dbReference type="ARBA" id="ARBA00010519"/>
    </source>
</evidence>
<evidence type="ECO:0000256" key="5">
    <source>
        <dbReference type="ARBA" id="ARBA00022967"/>
    </source>
</evidence>
<keyword evidence="11" id="KW-0496">Mitochondrion</keyword>
<evidence type="ECO:0000256" key="8">
    <source>
        <dbReference type="ARBA" id="ARBA00023136"/>
    </source>
</evidence>
<proteinExistence type="inferred from homology"/>
<evidence type="ECO:0000256" key="10">
    <source>
        <dbReference type="SAM" id="Phobius"/>
    </source>
</evidence>
<geneLocation type="mitochondrion" evidence="11"/>
<evidence type="ECO:0000256" key="1">
    <source>
        <dbReference type="ARBA" id="ARBA00004141"/>
    </source>
</evidence>
<feature type="transmembrane region" description="Helical" evidence="10">
    <location>
        <begin position="29"/>
        <end position="51"/>
    </location>
</feature>
<keyword evidence="4 10" id="KW-0812">Transmembrane</keyword>
<keyword evidence="5" id="KW-1278">Translocase</keyword>